<organism evidence="3 4">
    <name type="scientific">Salvia divinorum</name>
    <name type="common">Maria pastora</name>
    <name type="synonym">Diviner's sage</name>
    <dbReference type="NCBI Taxonomy" id="28513"/>
    <lineage>
        <taxon>Eukaryota</taxon>
        <taxon>Viridiplantae</taxon>
        <taxon>Streptophyta</taxon>
        <taxon>Embryophyta</taxon>
        <taxon>Tracheophyta</taxon>
        <taxon>Spermatophyta</taxon>
        <taxon>Magnoliopsida</taxon>
        <taxon>eudicotyledons</taxon>
        <taxon>Gunneridae</taxon>
        <taxon>Pentapetalae</taxon>
        <taxon>asterids</taxon>
        <taxon>lamiids</taxon>
        <taxon>Lamiales</taxon>
        <taxon>Lamiaceae</taxon>
        <taxon>Nepetoideae</taxon>
        <taxon>Mentheae</taxon>
        <taxon>Salviinae</taxon>
        <taxon>Salvia</taxon>
        <taxon>Salvia subgen. Calosphace</taxon>
    </lineage>
</organism>
<proteinExistence type="predicted"/>
<evidence type="ECO:0000313" key="3">
    <source>
        <dbReference type="EMBL" id="KAL1536250.1"/>
    </source>
</evidence>
<reference evidence="3 4" key="1">
    <citation type="submission" date="2024-06" db="EMBL/GenBank/DDBJ databases">
        <title>A chromosome level genome sequence of Diviner's sage (Salvia divinorum).</title>
        <authorList>
            <person name="Ford S.A."/>
            <person name="Ro D.-K."/>
            <person name="Ness R.W."/>
            <person name="Phillips M.A."/>
        </authorList>
    </citation>
    <scope>NUCLEOTIDE SEQUENCE [LARGE SCALE GENOMIC DNA]</scope>
    <source>
        <strain evidence="3">SAF-2024a</strain>
        <tissue evidence="3">Leaf</tissue>
    </source>
</reference>
<keyword evidence="4" id="KW-1185">Reference proteome</keyword>
<evidence type="ECO:0000256" key="2">
    <source>
        <dbReference type="SAM" id="MobiDB-lite"/>
    </source>
</evidence>
<feature type="region of interest" description="Disordered" evidence="2">
    <location>
        <begin position="1"/>
        <end position="34"/>
    </location>
</feature>
<feature type="compositionally biased region" description="Basic and acidic residues" evidence="2">
    <location>
        <begin position="299"/>
        <end position="310"/>
    </location>
</feature>
<feature type="compositionally biased region" description="Polar residues" evidence="2">
    <location>
        <begin position="1"/>
        <end position="10"/>
    </location>
</feature>
<evidence type="ECO:0000256" key="1">
    <source>
        <dbReference type="SAM" id="Coils"/>
    </source>
</evidence>
<dbReference type="Gene3D" id="1.20.5.190">
    <property type="match status" value="1"/>
</dbReference>
<dbReference type="EMBL" id="JBEAFC010000011">
    <property type="protein sequence ID" value="KAL1536250.1"/>
    <property type="molecule type" value="Genomic_DNA"/>
</dbReference>
<dbReference type="AlphaFoldDB" id="A0ABD1FWN1"/>
<sequence>MPPRTRSQGMAETHAEGGGEGRVGPSHSKPDGDLLSMMTQMWADLKEELRSKVDGLQNNMNGLQSDMNGLRSDVRSDVNEIRGDVKVSEIHMQTLHNTMFEEINAVKRNRSSRSSTPRETPIPNVIPEAYNGEERYDGEYARNRGGNWGDERLGMGNGVHGRFGNGNGRNGDWRYEDYKSYGGYSREMHGGVDDESMYHGYWENDRFGRKNGAHGRFGNENGMNGEGRYEDYKSYEGYSRDMHGGGDYESRYHVGGFDRGGRGERVTRLQEESRLRLNEKYERLRGYGRKIERDALWRARRESSSGHGDYDNTQSRIPPWTTDTSHTIASPKSSFESTLEQLQRMISSRNEKNHDPKCKSFGYEAKEECKYKAYDPLRKE</sequence>
<keyword evidence="1" id="KW-0175">Coiled coil</keyword>
<feature type="region of interest" description="Disordered" evidence="2">
    <location>
        <begin position="299"/>
        <end position="359"/>
    </location>
</feature>
<accession>A0ABD1FWN1</accession>
<feature type="compositionally biased region" description="Basic and acidic residues" evidence="2">
    <location>
        <begin position="349"/>
        <end position="359"/>
    </location>
</feature>
<gene>
    <name evidence="3" type="ORF">AAHA92_28929</name>
</gene>
<evidence type="ECO:0000313" key="4">
    <source>
        <dbReference type="Proteomes" id="UP001567538"/>
    </source>
</evidence>
<evidence type="ECO:0008006" key="5">
    <source>
        <dbReference type="Google" id="ProtNLM"/>
    </source>
</evidence>
<feature type="compositionally biased region" description="Polar residues" evidence="2">
    <location>
        <begin position="311"/>
        <end position="348"/>
    </location>
</feature>
<protein>
    <recommendedName>
        <fullName evidence="5">Glycine-rich protein</fullName>
    </recommendedName>
</protein>
<name>A0ABD1FWN1_SALDI</name>
<feature type="coiled-coil region" evidence="1">
    <location>
        <begin position="46"/>
        <end position="73"/>
    </location>
</feature>
<dbReference type="Proteomes" id="UP001567538">
    <property type="component" value="Unassembled WGS sequence"/>
</dbReference>
<comment type="caution">
    <text evidence="3">The sequence shown here is derived from an EMBL/GenBank/DDBJ whole genome shotgun (WGS) entry which is preliminary data.</text>
</comment>